<sequence>MSTMPSVRELYRRWIDELWAGQPVAAEIVTEDFVGHWPDREVHGPHELQQIVDQTRNMLSDMTFAIQIGPLHEGDLVAGRWVGSGRGPDGPMSFTGNDILRLADDGQRFAEYWTGTSAG</sequence>
<dbReference type="AlphaFoldDB" id="A0A7I9YJN7"/>
<gene>
    <name evidence="2" type="ORF">MBOU_07550</name>
</gene>
<keyword evidence="3" id="KW-1185">Reference proteome</keyword>
<organism evidence="2 3">
    <name type="scientific">Mycobacterium bourgelatii</name>
    <dbReference type="NCBI Taxonomy" id="1273442"/>
    <lineage>
        <taxon>Bacteria</taxon>
        <taxon>Bacillati</taxon>
        <taxon>Actinomycetota</taxon>
        <taxon>Actinomycetes</taxon>
        <taxon>Mycobacteriales</taxon>
        <taxon>Mycobacteriaceae</taxon>
        <taxon>Mycobacterium</taxon>
    </lineage>
</organism>
<dbReference type="Gene3D" id="3.10.450.50">
    <property type="match status" value="1"/>
</dbReference>
<evidence type="ECO:0000259" key="1">
    <source>
        <dbReference type="Pfam" id="PF12680"/>
    </source>
</evidence>
<evidence type="ECO:0000313" key="2">
    <source>
        <dbReference type="EMBL" id="GFG88713.1"/>
    </source>
</evidence>
<comment type="caution">
    <text evidence="2">The sequence shown here is derived from an EMBL/GenBank/DDBJ whole genome shotgun (WGS) entry which is preliminary data.</text>
</comment>
<feature type="domain" description="SnoaL-like" evidence="1">
    <location>
        <begin position="12"/>
        <end position="106"/>
    </location>
</feature>
<proteinExistence type="predicted"/>
<accession>A0A7I9YJN7</accession>
<dbReference type="InterPro" id="IPR032710">
    <property type="entry name" value="NTF2-like_dom_sf"/>
</dbReference>
<reference evidence="2 3" key="1">
    <citation type="journal article" date="2019" name="Emerg. Microbes Infect.">
        <title>Comprehensive subspecies identification of 175 nontuberculous mycobacteria species based on 7547 genomic profiles.</title>
        <authorList>
            <person name="Matsumoto Y."/>
            <person name="Kinjo T."/>
            <person name="Motooka D."/>
            <person name="Nabeya D."/>
            <person name="Jung N."/>
            <person name="Uechi K."/>
            <person name="Horii T."/>
            <person name="Iida T."/>
            <person name="Fujita J."/>
            <person name="Nakamura S."/>
        </authorList>
    </citation>
    <scope>NUCLEOTIDE SEQUENCE [LARGE SCALE GENOMIC DNA]</scope>
    <source>
        <strain evidence="2 3">JCM 30725</strain>
    </source>
</reference>
<evidence type="ECO:0000313" key="3">
    <source>
        <dbReference type="Proteomes" id="UP000465360"/>
    </source>
</evidence>
<dbReference type="Pfam" id="PF12680">
    <property type="entry name" value="SnoaL_2"/>
    <property type="match status" value="1"/>
</dbReference>
<name>A0A7I9YJN7_MYCBU</name>
<dbReference type="SUPFAM" id="SSF54427">
    <property type="entry name" value="NTF2-like"/>
    <property type="match status" value="1"/>
</dbReference>
<dbReference type="EMBL" id="BLKZ01000001">
    <property type="protein sequence ID" value="GFG88713.1"/>
    <property type="molecule type" value="Genomic_DNA"/>
</dbReference>
<dbReference type="Proteomes" id="UP000465360">
    <property type="component" value="Unassembled WGS sequence"/>
</dbReference>
<dbReference type="InterPro" id="IPR037401">
    <property type="entry name" value="SnoaL-like"/>
</dbReference>
<protein>
    <recommendedName>
        <fullName evidence="1">SnoaL-like domain-containing protein</fullName>
    </recommendedName>
</protein>